<dbReference type="Pfam" id="PF00990">
    <property type="entry name" value="GGDEF"/>
    <property type="match status" value="1"/>
</dbReference>
<protein>
    <submittedName>
        <fullName evidence="4">Diguanylate cyclase (GGDEF)-like protein</fullName>
    </submittedName>
</protein>
<dbReference type="SMART" id="SM00267">
    <property type="entry name" value="GGDEF"/>
    <property type="match status" value="1"/>
</dbReference>
<dbReference type="Gene3D" id="3.30.450.40">
    <property type="match status" value="1"/>
</dbReference>
<dbReference type="GO" id="GO:0003824">
    <property type="term" value="F:catalytic activity"/>
    <property type="evidence" value="ECO:0007669"/>
    <property type="project" value="UniProtKB-ARBA"/>
</dbReference>
<evidence type="ECO:0000313" key="5">
    <source>
        <dbReference type="Proteomes" id="UP000256542"/>
    </source>
</evidence>
<reference evidence="4 5" key="1">
    <citation type="submission" date="2018-08" db="EMBL/GenBank/DDBJ databases">
        <title>Genomic Encyclopedia of Type Strains, Phase III (KMG-III): the genomes of soil and plant-associated and newly described type strains.</title>
        <authorList>
            <person name="Whitman W."/>
        </authorList>
    </citation>
    <scope>NUCLEOTIDE SEQUENCE [LARGE SCALE GENOMIC DNA]</scope>
    <source>
        <strain evidence="4 5">CECT 7375</strain>
    </source>
</reference>
<dbReference type="PROSITE" id="PS50887">
    <property type="entry name" value="GGDEF"/>
    <property type="match status" value="1"/>
</dbReference>
<dbReference type="SUPFAM" id="SSF55781">
    <property type="entry name" value="GAF domain-like"/>
    <property type="match status" value="1"/>
</dbReference>
<dbReference type="Pfam" id="PF13185">
    <property type="entry name" value="GAF_2"/>
    <property type="match status" value="1"/>
</dbReference>
<sequence>MPVKMEHRTLEDKILLTITATATLVLSPFLIMSVMAGDIAHIAVDSTAVGGFFAVFLGVWFTSNVHLFSGIFALLAQVTILIGIHIKGMALIYWLFPIIIASFYLLPTALACIFNFILISVGCFLISDQFDTFTFPRLLAAFIVTNIFALIFSVFMQNKNRQLLEKDKTNQHHNTILELIASSSNLANIFSAIVDAIEDEFPNVRCSILLVDKSRQGLELGAAPNLPEAYHRAIEALEVTPNAGYAVATGTRVIIDDLAAHSDWPELQNVAKSAQLVSCWSEPILGNQGNILGSFDIFYRKRVSPKPTEFKLIEQFVNLARIAIERDKTDRLIWQQANYDHLTGLPNRNLLHEHLAHAVQAAKRDEKQLAIAMLDLDKFKYVNDTFGHNAGDKVLIECSQRIQETVRETDIAARLGGDEFIIVLLGTQSAEIDSVANKLLNALAQPYAIQGESAYCTASIGIAFYPSDAATIDSLLKCADQAMYQAKLEGRNSAYYFADQPQAQAT</sequence>
<gene>
    <name evidence="4" type="ORF">DFP81_10768</name>
</gene>
<feature type="domain" description="GGDEF" evidence="3">
    <location>
        <begin position="367"/>
        <end position="499"/>
    </location>
</feature>
<keyword evidence="2" id="KW-0812">Transmembrane</keyword>
<organism evidence="4 5">
    <name type="scientific">Marinomonas pollencensis</name>
    <dbReference type="NCBI Taxonomy" id="491954"/>
    <lineage>
        <taxon>Bacteria</taxon>
        <taxon>Pseudomonadati</taxon>
        <taxon>Pseudomonadota</taxon>
        <taxon>Gammaproteobacteria</taxon>
        <taxon>Oceanospirillales</taxon>
        <taxon>Oceanospirillaceae</taxon>
        <taxon>Marinomonas</taxon>
    </lineage>
</organism>
<dbReference type="InterPro" id="IPR003018">
    <property type="entry name" value="GAF"/>
</dbReference>
<dbReference type="Proteomes" id="UP000256542">
    <property type="component" value="Unassembled WGS sequence"/>
</dbReference>
<comment type="caution">
    <text evidence="4">The sequence shown here is derived from an EMBL/GenBank/DDBJ whole genome shotgun (WGS) entry which is preliminary data.</text>
</comment>
<feature type="transmembrane region" description="Helical" evidence="2">
    <location>
        <begin position="42"/>
        <end position="61"/>
    </location>
</feature>
<dbReference type="InterPro" id="IPR029787">
    <property type="entry name" value="Nucleotide_cyclase"/>
</dbReference>
<feature type="transmembrane region" description="Helical" evidence="2">
    <location>
        <begin position="14"/>
        <end position="35"/>
    </location>
</feature>
<dbReference type="FunFam" id="3.30.70.270:FF:000001">
    <property type="entry name" value="Diguanylate cyclase domain protein"/>
    <property type="match status" value="1"/>
</dbReference>
<feature type="transmembrane region" description="Helical" evidence="2">
    <location>
        <begin position="138"/>
        <end position="156"/>
    </location>
</feature>
<dbReference type="InterPro" id="IPR043128">
    <property type="entry name" value="Rev_trsase/Diguanyl_cyclase"/>
</dbReference>
<dbReference type="InterPro" id="IPR052163">
    <property type="entry name" value="DGC-Regulatory_Protein"/>
</dbReference>
<dbReference type="OrthoDB" id="9812358at2"/>
<keyword evidence="2" id="KW-1133">Transmembrane helix</keyword>
<dbReference type="Gene3D" id="3.30.70.270">
    <property type="match status" value="1"/>
</dbReference>
<comment type="cofactor">
    <cofactor evidence="1">
        <name>Mg(2+)</name>
        <dbReference type="ChEBI" id="CHEBI:18420"/>
    </cofactor>
</comment>
<accession>A0A3E0DLB9</accession>
<evidence type="ECO:0000313" key="4">
    <source>
        <dbReference type="EMBL" id="REG82894.1"/>
    </source>
</evidence>
<dbReference type="PANTHER" id="PTHR46663:SF2">
    <property type="entry name" value="GGDEF DOMAIN-CONTAINING PROTEIN"/>
    <property type="match status" value="1"/>
</dbReference>
<dbReference type="EMBL" id="QUNG01000007">
    <property type="protein sequence ID" value="REG82894.1"/>
    <property type="molecule type" value="Genomic_DNA"/>
</dbReference>
<name>A0A3E0DLB9_9GAMM</name>
<dbReference type="SUPFAM" id="SSF55073">
    <property type="entry name" value="Nucleotide cyclase"/>
    <property type="match status" value="1"/>
</dbReference>
<feature type="transmembrane region" description="Helical" evidence="2">
    <location>
        <begin position="91"/>
        <end position="118"/>
    </location>
</feature>
<dbReference type="SMART" id="SM00065">
    <property type="entry name" value="GAF"/>
    <property type="match status" value="1"/>
</dbReference>
<keyword evidence="2" id="KW-0472">Membrane</keyword>
<dbReference type="NCBIfam" id="TIGR00254">
    <property type="entry name" value="GGDEF"/>
    <property type="match status" value="1"/>
</dbReference>
<keyword evidence="5" id="KW-1185">Reference proteome</keyword>
<dbReference type="AlphaFoldDB" id="A0A3E0DLB9"/>
<dbReference type="CDD" id="cd01949">
    <property type="entry name" value="GGDEF"/>
    <property type="match status" value="1"/>
</dbReference>
<evidence type="ECO:0000256" key="1">
    <source>
        <dbReference type="ARBA" id="ARBA00001946"/>
    </source>
</evidence>
<evidence type="ECO:0000259" key="3">
    <source>
        <dbReference type="PROSITE" id="PS50887"/>
    </source>
</evidence>
<dbReference type="InterPro" id="IPR000160">
    <property type="entry name" value="GGDEF_dom"/>
</dbReference>
<evidence type="ECO:0000256" key="2">
    <source>
        <dbReference type="SAM" id="Phobius"/>
    </source>
</evidence>
<dbReference type="InterPro" id="IPR029016">
    <property type="entry name" value="GAF-like_dom_sf"/>
</dbReference>
<dbReference type="RefSeq" id="WP_115897902.1">
    <property type="nucleotide sequence ID" value="NZ_QUNG01000007.1"/>
</dbReference>
<proteinExistence type="predicted"/>
<dbReference type="PANTHER" id="PTHR46663">
    <property type="entry name" value="DIGUANYLATE CYCLASE DGCT-RELATED"/>
    <property type="match status" value="1"/>
</dbReference>